<dbReference type="InterPro" id="IPR036689">
    <property type="entry name" value="ESAT-6-like_sf"/>
</dbReference>
<keyword evidence="3" id="KW-1185">Reference proteome</keyword>
<sequence length="210" mass="22353">MSFEQEWTGLVANARAEQATSMRLAGAGDGEGGNGGKGGKYLHVDAGQLRGHAGKADTVRGEFAKADNETMRETEQVPGTMKGFESDEAVKQFQERWRGQMKYLDGLFGSMGKALRKAAEEFKSDDTRTAAEMAALAKKKREEAHGGTSGPDTPPLFLNPNSPSLLRPGSNSPFLNTTPGPTPRTNPSYGPPLYGPYVPQNSTPSSGSDS</sequence>
<organism evidence="2 3">
    <name type="scientific">Streptomyces axinellae</name>
    <dbReference type="NCBI Taxonomy" id="552788"/>
    <lineage>
        <taxon>Bacteria</taxon>
        <taxon>Bacillati</taxon>
        <taxon>Actinomycetota</taxon>
        <taxon>Actinomycetes</taxon>
        <taxon>Kitasatosporales</taxon>
        <taxon>Streptomycetaceae</taxon>
        <taxon>Streptomyces</taxon>
    </lineage>
</organism>
<dbReference type="EMBL" id="BAAARJ010000007">
    <property type="protein sequence ID" value="GAA2609955.1"/>
    <property type="molecule type" value="Genomic_DNA"/>
</dbReference>
<feature type="region of interest" description="Disordered" evidence="1">
    <location>
        <begin position="22"/>
        <end position="43"/>
    </location>
</feature>
<evidence type="ECO:0000313" key="3">
    <source>
        <dbReference type="Proteomes" id="UP001501447"/>
    </source>
</evidence>
<dbReference type="Proteomes" id="UP001501447">
    <property type="component" value="Unassembled WGS sequence"/>
</dbReference>
<dbReference type="RefSeq" id="WP_344565134.1">
    <property type="nucleotide sequence ID" value="NZ_BAAARJ010000007.1"/>
</dbReference>
<dbReference type="SUPFAM" id="SSF140453">
    <property type="entry name" value="EsxAB dimer-like"/>
    <property type="match status" value="1"/>
</dbReference>
<evidence type="ECO:0000256" key="1">
    <source>
        <dbReference type="SAM" id="MobiDB-lite"/>
    </source>
</evidence>
<evidence type="ECO:0000313" key="2">
    <source>
        <dbReference type="EMBL" id="GAA2609955.1"/>
    </source>
</evidence>
<proteinExistence type="predicted"/>
<accession>A0ABN3PZX8</accession>
<feature type="compositionally biased region" description="Polar residues" evidence="1">
    <location>
        <begin position="199"/>
        <end position="210"/>
    </location>
</feature>
<gene>
    <name evidence="2" type="ORF">GCM10009863_24370</name>
</gene>
<protein>
    <submittedName>
        <fullName evidence="2">Uncharacterized protein</fullName>
    </submittedName>
</protein>
<feature type="region of interest" description="Disordered" evidence="1">
    <location>
        <begin position="135"/>
        <end position="210"/>
    </location>
</feature>
<reference evidence="2 3" key="1">
    <citation type="journal article" date="2019" name="Int. J. Syst. Evol. Microbiol.">
        <title>The Global Catalogue of Microorganisms (GCM) 10K type strain sequencing project: providing services to taxonomists for standard genome sequencing and annotation.</title>
        <authorList>
            <consortium name="The Broad Institute Genomics Platform"/>
            <consortium name="The Broad Institute Genome Sequencing Center for Infectious Disease"/>
            <person name="Wu L."/>
            <person name="Ma J."/>
        </authorList>
    </citation>
    <scope>NUCLEOTIDE SEQUENCE [LARGE SCALE GENOMIC DNA]</scope>
    <source>
        <strain evidence="2 3">JCM 16373</strain>
    </source>
</reference>
<feature type="compositionally biased region" description="Pro residues" evidence="1">
    <location>
        <begin position="180"/>
        <end position="194"/>
    </location>
</feature>
<feature type="compositionally biased region" description="Gly residues" evidence="1">
    <location>
        <begin position="27"/>
        <end position="39"/>
    </location>
</feature>
<feature type="compositionally biased region" description="Low complexity" evidence="1">
    <location>
        <begin position="155"/>
        <end position="179"/>
    </location>
</feature>
<comment type="caution">
    <text evidence="2">The sequence shown here is derived from an EMBL/GenBank/DDBJ whole genome shotgun (WGS) entry which is preliminary data.</text>
</comment>
<dbReference type="Gene3D" id="1.10.287.1060">
    <property type="entry name" value="ESAT-6-like"/>
    <property type="match status" value="1"/>
</dbReference>
<name>A0ABN3PZX8_9ACTN</name>